<feature type="compositionally biased region" description="Low complexity" evidence="1">
    <location>
        <begin position="79"/>
        <end position="88"/>
    </location>
</feature>
<organism evidence="2 3">
    <name type="scientific">Dermatophagoides farinae</name>
    <name type="common">American house dust mite</name>
    <dbReference type="NCBI Taxonomy" id="6954"/>
    <lineage>
        <taxon>Eukaryota</taxon>
        <taxon>Metazoa</taxon>
        <taxon>Ecdysozoa</taxon>
        <taxon>Arthropoda</taxon>
        <taxon>Chelicerata</taxon>
        <taxon>Arachnida</taxon>
        <taxon>Acari</taxon>
        <taxon>Acariformes</taxon>
        <taxon>Sarcoptiformes</taxon>
        <taxon>Astigmata</taxon>
        <taxon>Psoroptidia</taxon>
        <taxon>Analgoidea</taxon>
        <taxon>Pyroglyphidae</taxon>
        <taxon>Dermatophagoidinae</taxon>
        <taxon>Dermatophagoides</taxon>
    </lineage>
</organism>
<reference evidence="2" key="2">
    <citation type="journal article" date="2022" name="Res Sq">
        <title>Comparative Genomics Reveals Insights into the Divergent Evolution of Astigmatic Mites and Household Pest Adaptations.</title>
        <authorList>
            <person name="Xiong Q."/>
            <person name="Wan A.T.-Y."/>
            <person name="Liu X.-Y."/>
            <person name="Fung C.S.-H."/>
            <person name="Xiao X."/>
            <person name="Malainual N."/>
            <person name="Hou J."/>
            <person name="Wang L."/>
            <person name="Wang M."/>
            <person name="Yang K."/>
            <person name="Cui Y."/>
            <person name="Leung E."/>
            <person name="Nong W."/>
            <person name="Shin S.-K."/>
            <person name="Au S."/>
            <person name="Jeong K.Y."/>
            <person name="Chew F.T."/>
            <person name="Hui J."/>
            <person name="Leung T.F."/>
            <person name="Tungtrongchitr A."/>
            <person name="Zhong N."/>
            <person name="Liu Z."/>
            <person name="Tsui S."/>
        </authorList>
    </citation>
    <scope>NUCLEOTIDE SEQUENCE</scope>
    <source>
        <strain evidence="2">Derf</strain>
        <tissue evidence="2">Whole organism</tissue>
    </source>
</reference>
<sequence length="207" mass="23312">MTAVIAIQDDSRIIRMTNPFGSNADIDDDNHNHNLLSRSSSSSSSLSSTKKLFANSPILYLKLKSTANALLQQQQHRYPSSSSSSSPSTFINNKPLNEITSVRRKNSNIYKLPLKFVSNAKPVHILHGINESGNEHFPYSINRKKILASIGQKFHKPYSPSLSSSSTPSKIFYLPTKYLSNAKPIFIKTLKPIDDNDQRNTYYNYLF</sequence>
<keyword evidence="3" id="KW-1185">Reference proteome</keyword>
<dbReference type="AlphaFoldDB" id="A0A922HTM4"/>
<dbReference type="EMBL" id="ASGP02000005">
    <property type="protein sequence ID" value="KAH9506179.1"/>
    <property type="molecule type" value="Genomic_DNA"/>
</dbReference>
<protein>
    <submittedName>
        <fullName evidence="2">Uncharacterized protein</fullName>
    </submittedName>
</protein>
<evidence type="ECO:0000256" key="1">
    <source>
        <dbReference type="SAM" id="MobiDB-lite"/>
    </source>
</evidence>
<gene>
    <name evidence="2" type="ORF">DERF_010921</name>
</gene>
<comment type="caution">
    <text evidence="2">The sequence shown here is derived from an EMBL/GenBank/DDBJ whole genome shotgun (WGS) entry which is preliminary data.</text>
</comment>
<feature type="region of interest" description="Disordered" evidence="1">
    <location>
        <begin position="73"/>
        <end position="93"/>
    </location>
</feature>
<evidence type="ECO:0000313" key="3">
    <source>
        <dbReference type="Proteomes" id="UP000790347"/>
    </source>
</evidence>
<name>A0A922HTM4_DERFA</name>
<reference evidence="2" key="1">
    <citation type="submission" date="2013-05" db="EMBL/GenBank/DDBJ databases">
        <authorList>
            <person name="Yim A.K.Y."/>
            <person name="Chan T.F."/>
            <person name="Ji K.M."/>
            <person name="Liu X.Y."/>
            <person name="Zhou J.W."/>
            <person name="Li R.Q."/>
            <person name="Yang K.Y."/>
            <person name="Li J."/>
            <person name="Li M."/>
            <person name="Law P.T.W."/>
            <person name="Wu Y.L."/>
            <person name="Cai Z.L."/>
            <person name="Qin H."/>
            <person name="Bao Y."/>
            <person name="Leung R.K.K."/>
            <person name="Ng P.K.S."/>
            <person name="Zou J."/>
            <person name="Zhong X.J."/>
            <person name="Ran P.X."/>
            <person name="Zhong N.S."/>
            <person name="Liu Z.G."/>
            <person name="Tsui S.K.W."/>
        </authorList>
    </citation>
    <scope>NUCLEOTIDE SEQUENCE</scope>
    <source>
        <strain evidence="2">Derf</strain>
        <tissue evidence="2">Whole organism</tissue>
    </source>
</reference>
<accession>A0A922HTM4</accession>
<proteinExistence type="predicted"/>
<dbReference type="Proteomes" id="UP000790347">
    <property type="component" value="Unassembled WGS sequence"/>
</dbReference>
<evidence type="ECO:0000313" key="2">
    <source>
        <dbReference type="EMBL" id="KAH9506179.1"/>
    </source>
</evidence>